<dbReference type="Pfam" id="PF13344">
    <property type="entry name" value="Hydrolase_6"/>
    <property type="match status" value="1"/>
</dbReference>
<keyword evidence="1" id="KW-0378">Hydrolase</keyword>
<dbReference type="PANTHER" id="PTHR19288:SF90">
    <property type="entry name" value="OS08G0542600 PROTEIN"/>
    <property type="match status" value="1"/>
</dbReference>
<organism evidence="1 2">
    <name type="scientific">Telmatospirillum siberiense</name>
    <dbReference type="NCBI Taxonomy" id="382514"/>
    <lineage>
        <taxon>Bacteria</taxon>
        <taxon>Pseudomonadati</taxon>
        <taxon>Pseudomonadota</taxon>
        <taxon>Alphaproteobacteria</taxon>
        <taxon>Rhodospirillales</taxon>
        <taxon>Rhodospirillaceae</taxon>
        <taxon>Telmatospirillum</taxon>
    </lineage>
</organism>
<dbReference type="AlphaFoldDB" id="A0A2N3PPI1"/>
<dbReference type="CDD" id="cd07525">
    <property type="entry name" value="HAD_like"/>
    <property type="match status" value="1"/>
</dbReference>
<gene>
    <name evidence="1" type="ORF">CWS72_22355</name>
</gene>
<dbReference type="SUPFAM" id="SSF56784">
    <property type="entry name" value="HAD-like"/>
    <property type="match status" value="1"/>
</dbReference>
<dbReference type="NCBIfam" id="TIGR01459">
    <property type="entry name" value="HAD-SF-IIA-hyp4"/>
    <property type="match status" value="1"/>
</dbReference>
<protein>
    <submittedName>
        <fullName evidence="1">TIGR01459 family HAD-type hydrolase</fullName>
    </submittedName>
</protein>
<keyword evidence="2" id="KW-1185">Reference proteome</keyword>
<dbReference type="InterPro" id="IPR023214">
    <property type="entry name" value="HAD_sf"/>
</dbReference>
<dbReference type="GO" id="GO:0005737">
    <property type="term" value="C:cytoplasm"/>
    <property type="evidence" value="ECO:0007669"/>
    <property type="project" value="TreeGrafter"/>
</dbReference>
<dbReference type="InterPro" id="IPR006356">
    <property type="entry name" value="HAD-SF_hydro_IIA_hyp3"/>
</dbReference>
<proteinExistence type="predicted"/>
<dbReference type="OrthoDB" id="9791073at2"/>
<dbReference type="NCBIfam" id="TIGR01460">
    <property type="entry name" value="HAD-SF-IIA"/>
    <property type="match status" value="1"/>
</dbReference>
<dbReference type="Gene3D" id="3.40.50.1000">
    <property type="entry name" value="HAD superfamily/HAD-like"/>
    <property type="match status" value="2"/>
</dbReference>
<name>A0A2N3PPI1_9PROT</name>
<dbReference type="EMBL" id="PIUM01000034">
    <property type="protein sequence ID" value="PKU22311.1"/>
    <property type="molecule type" value="Genomic_DNA"/>
</dbReference>
<dbReference type="PANTHER" id="PTHR19288">
    <property type="entry name" value="4-NITROPHENYLPHOSPHATASE-RELATED"/>
    <property type="match status" value="1"/>
</dbReference>
<dbReference type="Pfam" id="PF13242">
    <property type="entry name" value="Hydrolase_like"/>
    <property type="match status" value="1"/>
</dbReference>
<reference evidence="2" key="1">
    <citation type="submission" date="2017-12" db="EMBL/GenBank/DDBJ databases">
        <title>Draft genome sequence of Telmatospirillum siberiense 26-4b1T, an acidotolerant peatland alphaproteobacterium potentially involved in sulfur cycling.</title>
        <authorList>
            <person name="Hausmann B."/>
            <person name="Pjevac P."/>
            <person name="Schreck K."/>
            <person name="Herbold C.W."/>
            <person name="Daims H."/>
            <person name="Wagner M."/>
            <person name="Pester M."/>
            <person name="Loy A."/>
        </authorList>
    </citation>
    <scope>NUCLEOTIDE SEQUENCE [LARGE SCALE GENOMIC DNA]</scope>
    <source>
        <strain evidence="2">26-4b1</strain>
    </source>
</reference>
<dbReference type="RefSeq" id="WP_101252869.1">
    <property type="nucleotide sequence ID" value="NZ_PIUM01000034.1"/>
</dbReference>
<dbReference type="Proteomes" id="UP000233293">
    <property type="component" value="Unassembled WGS sequence"/>
</dbReference>
<evidence type="ECO:0000313" key="1">
    <source>
        <dbReference type="EMBL" id="PKU22311.1"/>
    </source>
</evidence>
<accession>A0A2N3PPI1</accession>
<dbReference type="InterPro" id="IPR036412">
    <property type="entry name" value="HAD-like_sf"/>
</dbReference>
<sequence length="291" mass="31677">MSVPILTGLRQIADHYDGFILDLWGIIHDGFTRYPGTRETLAELKRRGKRTVMLSNAPRRARSLIDLMTELGIERDLYGDIITSGEAVFLELHSRRDPWFAALGRRCLHVGTERDKDLFEGLALDLVEEVDHAEFLLVTGPFRFDDRVEDSAPLLQAAATRALPMVCANPDLVVISEGRPLVCAGALAAYYEDIGGDVRYRGKPDPAIYDVCMERLGIADRARVLAVGDAFRTDVAGAQAAGLSSLFCSGGIHAEEIGTVYGQTPGADALEAAIVRHGGLRPTAVIGGFIW</sequence>
<dbReference type="InterPro" id="IPR006357">
    <property type="entry name" value="HAD-SF_hydro_IIA"/>
</dbReference>
<evidence type="ECO:0000313" key="2">
    <source>
        <dbReference type="Proteomes" id="UP000233293"/>
    </source>
</evidence>
<comment type="caution">
    <text evidence="1">The sequence shown here is derived from an EMBL/GenBank/DDBJ whole genome shotgun (WGS) entry which is preliminary data.</text>
</comment>
<dbReference type="GO" id="GO:0016791">
    <property type="term" value="F:phosphatase activity"/>
    <property type="evidence" value="ECO:0007669"/>
    <property type="project" value="TreeGrafter"/>
</dbReference>